<dbReference type="Pfam" id="PF00078">
    <property type="entry name" value="RVT_1"/>
    <property type="match status" value="1"/>
</dbReference>
<dbReference type="Pfam" id="PF03372">
    <property type="entry name" value="Exo_endo_phos"/>
    <property type="match status" value="1"/>
</dbReference>
<comment type="caution">
    <text evidence="2">The sequence shown here is derived from an EMBL/GenBank/DDBJ whole genome shotgun (WGS) entry which is preliminary data.</text>
</comment>
<organism evidence="2">
    <name type="scientific">Heliothis virescens</name>
    <name type="common">Tobacco budworm moth</name>
    <dbReference type="NCBI Taxonomy" id="7102"/>
    <lineage>
        <taxon>Eukaryota</taxon>
        <taxon>Metazoa</taxon>
        <taxon>Ecdysozoa</taxon>
        <taxon>Arthropoda</taxon>
        <taxon>Hexapoda</taxon>
        <taxon>Insecta</taxon>
        <taxon>Pterygota</taxon>
        <taxon>Neoptera</taxon>
        <taxon>Endopterygota</taxon>
        <taxon>Lepidoptera</taxon>
        <taxon>Glossata</taxon>
        <taxon>Ditrysia</taxon>
        <taxon>Noctuoidea</taxon>
        <taxon>Noctuidae</taxon>
        <taxon>Heliothinae</taxon>
        <taxon>Heliothis</taxon>
    </lineage>
</organism>
<dbReference type="CDD" id="cd01650">
    <property type="entry name" value="RT_nLTR_like"/>
    <property type="match status" value="1"/>
</dbReference>
<protein>
    <recommendedName>
        <fullName evidence="1">Reverse transcriptase domain-containing protein</fullName>
    </recommendedName>
</protein>
<name>A0A2A4JBK9_HELVI</name>
<dbReference type="GO" id="GO:0071897">
    <property type="term" value="P:DNA biosynthetic process"/>
    <property type="evidence" value="ECO:0007669"/>
    <property type="project" value="UniProtKB-ARBA"/>
</dbReference>
<dbReference type="InterPro" id="IPR000477">
    <property type="entry name" value="RT_dom"/>
</dbReference>
<dbReference type="SUPFAM" id="SSF56672">
    <property type="entry name" value="DNA/RNA polymerases"/>
    <property type="match status" value="1"/>
</dbReference>
<dbReference type="EMBL" id="NWSH01001998">
    <property type="protein sequence ID" value="PCG69477.1"/>
    <property type="molecule type" value="Genomic_DNA"/>
</dbReference>
<dbReference type="PROSITE" id="PS50878">
    <property type="entry name" value="RT_POL"/>
    <property type="match status" value="1"/>
</dbReference>
<dbReference type="Gene3D" id="3.60.10.10">
    <property type="entry name" value="Endonuclease/exonuclease/phosphatase"/>
    <property type="match status" value="1"/>
</dbReference>
<dbReference type="InterPro" id="IPR043502">
    <property type="entry name" value="DNA/RNA_pol_sf"/>
</dbReference>
<dbReference type="CDD" id="cd09076">
    <property type="entry name" value="L1-EN"/>
    <property type="match status" value="1"/>
</dbReference>
<dbReference type="AlphaFoldDB" id="A0A2A4JBK9"/>
<dbReference type="PANTHER" id="PTHR47027">
    <property type="entry name" value="REVERSE TRANSCRIPTASE DOMAIN-CONTAINING PROTEIN"/>
    <property type="match status" value="1"/>
</dbReference>
<evidence type="ECO:0000259" key="1">
    <source>
        <dbReference type="PROSITE" id="PS50878"/>
    </source>
</evidence>
<reference evidence="2" key="1">
    <citation type="submission" date="2017-09" db="EMBL/GenBank/DDBJ databases">
        <title>Contemporary evolution of a Lepidopteran species, Heliothis virescens, in response to modern agricultural practices.</title>
        <authorList>
            <person name="Fritz M.L."/>
            <person name="Deyonke A.M."/>
            <person name="Papanicolaou A."/>
            <person name="Micinski S."/>
            <person name="Westbrook J."/>
            <person name="Gould F."/>
        </authorList>
    </citation>
    <scope>NUCLEOTIDE SEQUENCE [LARGE SCALE GENOMIC DNA]</scope>
    <source>
        <strain evidence="2">HvINT-</strain>
        <tissue evidence="2">Whole body</tissue>
    </source>
</reference>
<dbReference type="InterPro" id="IPR005135">
    <property type="entry name" value="Endo/exonuclease/phosphatase"/>
</dbReference>
<sequence length="944" mass="109071">MYTCLKYKNIMQEMKRLNIDILGISESRLKGTGIEVSDDTLTYYSGNNDSEHSNGVAIMIKKHLKSSVINFYPVSDRVMLLQLKAQPVNINIVQVYAPTGSKTHDSLIDPFYEEIRQVLSKLRAHECNIVMGDFNAKIGEGVVNGIVGGFGLGDRNDRGDRLVQFCQEHNFVVTNTFFKLPPRRLYTWTSPAHTPEHIVRNQIDFILVNQRFKNSIKSAKTYPGADINSDHNPIIATMSIKLKKLIAPAKRPRIDVTKLRHEDARLKLHAALNHKVNELQQQEMNLPMEPKRTWDNFKTVMVNTATEVLSGIQIMKKKEDWMTDDIFMLIKERRELKNVDIQKYKAVHKEIVNRCKDAKDKWANDQCQEIEKLQEKHDYFNMYKKIKEITGKKRSNVSLTLLDEDGNVAMSIEEKLKTWERYVKQLFSDTRSHQVLMNNKENVGPEITKAEVIHAIKSSKSGKSVGPDEIPSEILKLLTEENLSIIVRLFNDIYNTGVIPEDWLHSTFVTLPKTNNAKKCNAYRTISLMSHVLKVFLKIIHNRIYKMVEENISNTQFGFRNGFGTRDALFGYQVLLQRCWDMNQSVYVCFIDYEKAFDRVQHDKLINILRDIGLDHSDLTIIKNLYWHQKARVRVDQVLTDDIDIERGVRQGCILSPLLFNIYAEAIFAEALEDTDGGVVVNGLPINNLRYADDTILLASGFEDLQGLLRRVDNISANYGLSINLIKTKVMIVGKSLSSPIPDLVVRNQTVQRVHSNKYLGCIVNDQNNHSVEIKCRIEQARSAFMKLSHMLCNRSLKISTRVRLARCYVFSVLLYGVEAWTLTENMCKRLEAFEMWVYRRILRISWTDRISNVKVLQMVNKKAEVLNTVKRRKLQYLGHIMRNDKYILLQLIMQGKIQGRRTPGRRRTSWLKNLRTWFNLSTRSLFRAAVSKVKIALMIADLR</sequence>
<dbReference type="GO" id="GO:0003824">
    <property type="term" value="F:catalytic activity"/>
    <property type="evidence" value="ECO:0007669"/>
    <property type="project" value="InterPro"/>
</dbReference>
<proteinExistence type="predicted"/>
<dbReference type="PANTHER" id="PTHR47027:SF8">
    <property type="entry name" value="RIBONUCLEASE H"/>
    <property type="match status" value="1"/>
</dbReference>
<evidence type="ECO:0000313" key="2">
    <source>
        <dbReference type="EMBL" id="PCG69477.1"/>
    </source>
</evidence>
<feature type="domain" description="Reverse transcriptase" evidence="1">
    <location>
        <begin position="492"/>
        <end position="764"/>
    </location>
</feature>
<accession>A0A2A4JBK9</accession>
<dbReference type="SUPFAM" id="SSF56219">
    <property type="entry name" value="DNase I-like"/>
    <property type="match status" value="1"/>
</dbReference>
<dbReference type="STRING" id="7102.A0A2A4JBK9"/>
<dbReference type="InterPro" id="IPR036691">
    <property type="entry name" value="Endo/exonu/phosph_ase_sf"/>
</dbReference>
<gene>
    <name evidence="2" type="ORF">B5V51_4051</name>
</gene>